<proteinExistence type="predicted"/>
<dbReference type="RefSeq" id="WP_323280730.1">
    <property type="nucleotide sequence ID" value="NZ_JAYGGQ010000018.1"/>
</dbReference>
<dbReference type="Pfam" id="PF14390">
    <property type="entry name" value="DUF4420"/>
    <property type="match status" value="1"/>
</dbReference>
<comment type="caution">
    <text evidence="1">The sequence shown here is derived from an EMBL/GenBank/DDBJ whole genome shotgun (WGS) entry which is preliminary data.</text>
</comment>
<reference evidence="1 2" key="1">
    <citation type="submission" date="2023-12" db="EMBL/GenBank/DDBJ databases">
        <title>Sinomonas terricola sp. nov, isolated from litchi orchard soil in Guangdong, PR China.</title>
        <authorList>
            <person name="Jiaxin W."/>
            <person name="Yang Z."/>
            <person name="Honghui Z."/>
        </authorList>
    </citation>
    <scope>NUCLEOTIDE SEQUENCE [LARGE SCALE GENOMIC DNA]</scope>
    <source>
        <strain evidence="1 2">JGH33</strain>
    </source>
</reference>
<accession>A0ABU5TB55</accession>
<dbReference type="EMBL" id="JAYGGQ010000018">
    <property type="protein sequence ID" value="MEA5456818.1"/>
    <property type="molecule type" value="Genomic_DNA"/>
</dbReference>
<gene>
    <name evidence="1" type="ORF">SPF06_19015</name>
</gene>
<evidence type="ECO:0000313" key="1">
    <source>
        <dbReference type="EMBL" id="MEA5456818.1"/>
    </source>
</evidence>
<keyword evidence="2" id="KW-1185">Reference proteome</keyword>
<dbReference type="InterPro" id="IPR025534">
    <property type="entry name" value="DUF4420"/>
</dbReference>
<sequence length="356" mass="39058">MTTYEEVLTQITAIPKGVEGRDRTIQWLTTSQIVGAARDHLGHVELFLTGPALQARTKTVRDAVQHHSWHRENASALEANRILFPAFGHYDQVCALISTELLREGADRDLPRAFAITEPIIELAIKRLELSQSALLGLAGELLLLDAVFRHADEQYVGQLVQAWDGWRRSSRDFSWDGTGVEIKTTTGRTSSHTVQGLHQIEPLQATDDVPGEDRLLLVSVGLQLSEPSANSFTVPQLTQRIMERMEGTGKGGAVADFLAHIASYGSESGFGYHHTTMSNDAPFTTSFTPAFVRCYKMGDPAVEVLRRDDVVSHHHVDAQSVTFRINLPATISADNPVSGIHRVAVAILGGEPQVQ</sequence>
<evidence type="ECO:0000313" key="2">
    <source>
        <dbReference type="Proteomes" id="UP001304769"/>
    </source>
</evidence>
<organism evidence="1 2">
    <name type="scientific">Sinomonas terricola</name>
    <dbReference type="NCBI Taxonomy" id="3110330"/>
    <lineage>
        <taxon>Bacteria</taxon>
        <taxon>Bacillati</taxon>
        <taxon>Actinomycetota</taxon>
        <taxon>Actinomycetes</taxon>
        <taxon>Micrococcales</taxon>
        <taxon>Micrococcaceae</taxon>
        <taxon>Sinomonas</taxon>
    </lineage>
</organism>
<name>A0ABU5TB55_9MICC</name>
<dbReference type="Proteomes" id="UP001304769">
    <property type="component" value="Unassembled WGS sequence"/>
</dbReference>
<protein>
    <submittedName>
        <fullName evidence="1">PD-(D/E)XK motif protein</fullName>
    </submittedName>
</protein>